<comment type="caution">
    <text evidence="14">The sequence shown here is derived from an EMBL/GenBank/DDBJ whole genome shotgun (WGS) entry which is preliminary data.</text>
</comment>
<dbReference type="PANTHER" id="PTHR33021">
    <property type="entry name" value="BLUE COPPER PROTEIN"/>
    <property type="match status" value="1"/>
</dbReference>
<dbReference type="EMBL" id="JADFTS010000007">
    <property type="protein sequence ID" value="KAF9598366.1"/>
    <property type="molecule type" value="Genomic_DNA"/>
</dbReference>
<dbReference type="GO" id="GO:0009610">
    <property type="term" value="P:response to symbiotic fungus"/>
    <property type="evidence" value="ECO:0007669"/>
    <property type="project" value="UniProtKB-ARBA"/>
</dbReference>
<evidence type="ECO:0000313" key="15">
    <source>
        <dbReference type="Proteomes" id="UP000631114"/>
    </source>
</evidence>
<evidence type="ECO:0000256" key="7">
    <source>
        <dbReference type="ARBA" id="ARBA00022989"/>
    </source>
</evidence>
<keyword evidence="15" id="KW-1185">Reference proteome</keyword>
<proteinExistence type="predicted"/>
<dbReference type="Proteomes" id="UP000631114">
    <property type="component" value="Unassembled WGS sequence"/>
</dbReference>
<keyword evidence="9" id="KW-0472">Membrane</keyword>
<evidence type="ECO:0000256" key="12">
    <source>
        <dbReference type="SAM" id="MobiDB-lite"/>
    </source>
</evidence>
<evidence type="ECO:0000256" key="4">
    <source>
        <dbReference type="ARBA" id="ARBA00022723"/>
    </source>
</evidence>
<keyword evidence="10" id="KW-1015">Disulfide bond</keyword>
<evidence type="ECO:0000256" key="11">
    <source>
        <dbReference type="ARBA" id="ARBA00023180"/>
    </source>
</evidence>
<keyword evidence="5" id="KW-0732">Signal</keyword>
<dbReference type="OrthoDB" id="687943at2759"/>
<dbReference type="GO" id="GO:0005886">
    <property type="term" value="C:plasma membrane"/>
    <property type="evidence" value="ECO:0007669"/>
    <property type="project" value="TreeGrafter"/>
</dbReference>
<name>A0A835HEI8_9MAGN</name>
<keyword evidence="2" id="KW-0813">Transport</keyword>
<reference evidence="14 15" key="1">
    <citation type="submission" date="2020-10" db="EMBL/GenBank/DDBJ databases">
        <title>The Coptis chinensis genome and diversification of protoberbering-type alkaloids.</title>
        <authorList>
            <person name="Wang B."/>
            <person name="Shu S."/>
            <person name="Song C."/>
            <person name="Liu Y."/>
        </authorList>
    </citation>
    <scope>NUCLEOTIDE SEQUENCE [LARGE SCALE GENOMIC DNA]</scope>
    <source>
        <strain evidence="14">HL-2020</strain>
        <tissue evidence="14">Leaf</tissue>
    </source>
</reference>
<evidence type="ECO:0000256" key="2">
    <source>
        <dbReference type="ARBA" id="ARBA00022448"/>
    </source>
</evidence>
<evidence type="ECO:0000256" key="10">
    <source>
        <dbReference type="ARBA" id="ARBA00023157"/>
    </source>
</evidence>
<dbReference type="FunFam" id="2.60.40.420:FF:000067">
    <property type="entry name" value="Cupredoxin superfamily protein"/>
    <property type="match status" value="1"/>
</dbReference>
<dbReference type="Gene3D" id="2.60.40.420">
    <property type="entry name" value="Cupredoxins - blue copper proteins"/>
    <property type="match status" value="1"/>
</dbReference>
<evidence type="ECO:0000256" key="9">
    <source>
        <dbReference type="ARBA" id="ARBA00023136"/>
    </source>
</evidence>
<keyword evidence="8" id="KW-0186">Copper</keyword>
<dbReference type="CDD" id="cd04216">
    <property type="entry name" value="Phytocyanin"/>
    <property type="match status" value="1"/>
</dbReference>
<dbReference type="GO" id="GO:0046872">
    <property type="term" value="F:metal ion binding"/>
    <property type="evidence" value="ECO:0007669"/>
    <property type="project" value="UniProtKB-KW"/>
</dbReference>
<evidence type="ECO:0000256" key="3">
    <source>
        <dbReference type="ARBA" id="ARBA00022692"/>
    </source>
</evidence>
<dbReference type="InterPro" id="IPR003245">
    <property type="entry name" value="Phytocyanin_dom"/>
</dbReference>
<evidence type="ECO:0000256" key="8">
    <source>
        <dbReference type="ARBA" id="ARBA00023008"/>
    </source>
</evidence>
<evidence type="ECO:0000313" key="14">
    <source>
        <dbReference type="EMBL" id="KAF9598366.1"/>
    </source>
</evidence>
<dbReference type="PANTHER" id="PTHR33021:SF533">
    <property type="entry name" value="PHYTOCYANIN DOMAIN-CONTAINING PROTEIN"/>
    <property type="match status" value="1"/>
</dbReference>
<keyword evidence="3" id="KW-0812">Transmembrane</keyword>
<protein>
    <recommendedName>
        <fullName evidence="13">Phytocyanin domain-containing protein</fullName>
    </recommendedName>
</protein>
<feature type="domain" description="Phytocyanin" evidence="13">
    <location>
        <begin position="88"/>
        <end position="188"/>
    </location>
</feature>
<keyword evidence="7" id="KW-1133">Transmembrane helix</keyword>
<keyword evidence="4" id="KW-0479">Metal-binding</keyword>
<evidence type="ECO:0000256" key="1">
    <source>
        <dbReference type="ARBA" id="ARBA00004479"/>
    </source>
</evidence>
<evidence type="ECO:0000256" key="5">
    <source>
        <dbReference type="ARBA" id="ARBA00022729"/>
    </source>
</evidence>
<feature type="region of interest" description="Disordered" evidence="12">
    <location>
        <begin position="194"/>
        <end position="213"/>
    </location>
</feature>
<dbReference type="SUPFAM" id="SSF49503">
    <property type="entry name" value="Cupredoxins"/>
    <property type="match status" value="1"/>
</dbReference>
<evidence type="ECO:0000259" key="13">
    <source>
        <dbReference type="PROSITE" id="PS51485"/>
    </source>
</evidence>
<dbReference type="AlphaFoldDB" id="A0A835HEI8"/>
<organism evidence="14 15">
    <name type="scientific">Coptis chinensis</name>
    <dbReference type="NCBI Taxonomy" id="261450"/>
    <lineage>
        <taxon>Eukaryota</taxon>
        <taxon>Viridiplantae</taxon>
        <taxon>Streptophyta</taxon>
        <taxon>Embryophyta</taxon>
        <taxon>Tracheophyta</taxon>
        <taxon>Spermatophyta</taxon>
        <taxon>Magnoliopsida</taxon>
        <taxon>Ranunculales</taxon>
        <taxon>Ranunculaceae</taxon>
        <taxon>Coptidoideae</taxon>
        <taxon>Coptis</taxon>
    </lineage>
</organism>
<keyword evidence="11" id="KW-0325">Glycoprotein</keyword>
<dbReference type="InterPro" id="IPR039391">
    <property type="entry name" value="Phytocyanin-like"/>
</dbReference>
<evidence type="ECO:0000256" key="6">
    <source>
        <dbReference type="ARBA" id="ARBA00022982"/>
    </source>
</evidence>
<dbReference type="InterPro" id="IPR008972">
    <property type="entry name" value="Cupredoxin"/>
</dbReference>
<dbReference type="Pfam" id="PF02298">
    <property type="entry name" value="Cu_bind_like"/>
    <property type="match status" value="1"/>
</dbReference>
<keyword evidence="6" id="KW-0249">Electron transport</keyword>
<dbReference type="PROSITE" id="PS51485">
    <property type="entry name" value="PHYTOCYANIN"/>
    <property type="match status" value="1"/>
</dbReference>
<dbReference type="GO" id="GO:0009055">
    <property type="term" value="F:electron transfer activity"/>
    <property type="evidence" value="ECO:0007669"/>
    <property type="project" value="InterPro"/>
</dbReference>
<gene>
    <name evidence="14" type="ORF">IFM89_027254</name>
</gene>
<comment type="subcellular location">
    <subcellularLocation>
        <location evidence="1">Membrane</location>
        <topology evidence="1">Single-pass type I membrane protein</topology>
    </subcellularLocation>
</comment>
<sequence>MTIIPVVTAAAINSLIQDLEIPSPVLDFPASASYCNHQFLTTLAMVCNTTNVPLFSCSFKWDYVISRGQSFAQRWLNAQCRSPCGHCELPRVGDEVGWTIRFDYAAWAKGKTFYVGDQLVFNYPVGVHNVFKVNGTSFKDCVVPPPNEALATGSDIITLVTPGRKWYICGVSQHCKLGGQKLFIAVQPKSMVPAPSPTVSETYTSPAPALAWR</sequence>
<accession>A0A835HEI8</accession>